<dbReference type="InterPro" id="IPR001480">
    <property type="entry name" value="Bulb-type_lectin_dom"/>
</dbReference>
<feature type="domain" description="Bulb-type lectin" evidence="3">
    <location>
        <begin position="31"/>
        <end position="161"/>
    </location>
</feature>
<dbReference type="GO" id="GO:0005524">
    <property type="term" value="F:ATP binding"/>
    <property type="evidence" value="ECO:0007669"/>
    <property type="project" value="InterPro"/>
</dbReference>
<dbReference type="PROSITE" id="PS50927">
    <property type="entry name" value="BULB_LECTIN"/>
    <property type="match status" value="1"/>
</dbReference>
<evidence type="ECO:0000259" key="3">
    <source>
        <dbReference type="PROSITE" id="PS50927"/>
    </source>
</evidence>
<dbReference type="InterPro" id="IPR011009">
    <property type="entry name" value="Kinase-like_dom_sf"/>
</dbReference>
<keyword evidence="1" id="KW-0732">Signal</keyword>
<evidence type="ECO:0000313" key="5">
    <source>
        <dbReference type="Proteomes" id="UP001420932"/>
    </source>
</evidence>
<protein>
    <submittedName>
        <fullName evidence="4">Uncharacterized protein</fullName>
    </submittedName>
</protein>
<dbReference type="Gene3D" id="2.90.10.10">
    <property type="entry name" value="Bulb-type lectin domain"/>
    <property type="match status" value="1"/>
</dbReference>
<name>A0AAP0KIQ6_9MAGN</name>
<dbReference type="FunFam" id="3.30.200.20:FF:000924">
    <property type="entry name" value="Uncharacterized protein"/>
    <property type="match status" value="1"/>
</dbReference>
<dbReference type="InterPro" id="IPR000719">
    <property type="entry name" value="Prot_kinase_dom"/>
</dbReference>
<comment type="caution">
    <text evidence="4">The sequence shown here is derived from an EMBL/GenBank/DDBJ whole genome shotgun (WGS) entry which is preliminary data.</text>
</comment>
<dbReference type="InterPro" id="IPR036426">
    <property type="entry name" value="Bulb-type_lectin_dom_sf"/>
</dbReference>
<dbReference type="GO" id="GO:0004672">
    <property type="term" value="F:protein kinase activity"/>
    <property type="evidence" value="ECO:0007669"/>
    <property type="project" value="InterPro"/>
</dbReference>
<dbReference type="PANTHER" id="PTHR32444">
    <property type="entry name" value="BULB-TYPE LECTIN DOMAIN-CONTAINING PROTEIN"/>
    <property type="match status" value="1"/>
</dbReference>
<accession>A0AAP0KIQ6</accession>
<feature type="domain" description="Protein kinase" evidence="2">
    <location>
        <begin position="258"/>
        <end position="382"/>
    </location>
</feature>
<proteinExistence type="predicted"/>
<dbReference type="CDD" id="cd00028">
    <property type="entry name" value="B_lectin"/>
    <property type="match status" value="1"/>
</dbReference>
<feature type="signal peptide" evidence="1">
    <location>
        <begin position="1"/>
        <end position="28"/>
    </location>
</feature>
<sequence length="382" mass="43255">MAGTALFVFISAHTLLSLFLLYASLATATATDSLTINQTLTFNQTLISSNQNFELGFFTPANSNDNRWYLEIWFEKIPIRTYVWIANRDHPLHSSSSPALKINNNGHLTLVNQTHHVIWSSSSMMMSNSNRAHTPVFALLLDNGNLVVKSQTSTDDDVDDGSNGYVWQSFDYPSENLISGMKFGWNLKTGLNRNLRSWKSSDDPSNGDFVYEMDRRGFPELVFRKGSVNLYRTGPWTGIQFSGTPELKNNPVFEPHRRGGVLLLQKHWFSSFYTSIGPNRGKLVEGQEIAVKRLSMDSGQGISEFKNEVSLISKLQHRNLVKLLGCCIHGHEKLLIYEYMPNESLDYFIYGLFHSTVFNDDKASDLAVGIWEHSLVILRLQV</sequence>
<dbReference type="SUPFAM" id="SSF51110">
    <property type="entry name" value="alpha-D-mannose-specific plant lectins"/>
    <property type="match status" value="1"/>
</dbReference>
<feature type="chain" id="PRO_5042982097" evidence="1">
    <location>
        <begin position="29"/>
        <end position="382"/>
    </location>
</feature>
<evidence type="ECO:0000256" key="1">
    <source>
        <dbReference type="SAM" id="SignalP"/>
    </source>
</evidence>
<evidence type="ECO:0000313" key="4">
    <source>
        <dbReference type="EMBL" id="KAK9152087.1"/>
    </source>
</evidence>
<dbReference type="EMBL" id="JBBNAF010000004">
    <property type="protein sequence ID" value="KAK9152087.1"/>
    <property type="molecule type" value="Genomic_DNA"/>
</dbReference>
<evidence type="ECO:0000259" key="2">
    <source>
        <dbReference type="PROSITE" id="PS50011"/>
    </source>
</evidence>
<reference evidence="4 5" key="1">
    <citation type="submission" date="2024-01" db="EMBL/GenBank/DDBJ databases">
        <title>Genome assemblies of Stephania.</title>
        <authorList>
            <person name="Yang L."/>
        </authorList>
    </citation>
    <scope>NUCLEOTIDE SEQUENCE [LARGE SCALE GENOMIC DNA]</scope>
    <source>
        <strain evidence="4">YNDBR</strain>
        <tissue evidence="4">Leaf</tissue>
    </source>
</reference>
<dbReference type="Pfam" id="PF01453">
    <property type="entry name" value="B_lectin"/>
    <property type="match status" value="1"/>
</dbReference>
<dbReference type="PROSITE" id="PS50011">
    <property type="entry name" value="PROTEIN_KINASE_DOM"/>
    <property type="match status" value="1"/>
</dbReference>
<gene>
    <name evidence="4" type="ORF">Syun_010396</name>
</gene>
<dbReference type="Gene3D" id="3.30.200.20">
    <property type="entry name" value="Phosphorylase Kinase, domain 1"/>
    <property type="match status" value="1"/>
</dbReference>
<dbReference type="SUPFAM" id="SSF56112">
    <property type="entry name" value="Protein kinase-like (PK-like)"/>
    <property type="match status" value="1"/>
</dbReference>
<dbReference type="InterPro" id="IPR001245">
    <property type="entry name" value="Ser-Thr/Tyr_kinase_cat_dom"/>
</dbReference>
<dbReference type="SMART" id="SM00108">
    <property type="entry name" value="B_lectin"/>
    <property type="match status" value="1"/>
</dbReference>
<keyword evidence="5" id="KW-1185">Reference proteome</keyword>
<organism evidence="4 5">
    <name type="scientific">Stephania yunnanensis</name>
    <dbReference type="NCBI Taxonomy" id="152371"/>
    <lineage>
        <taxon>Eukaryota</taxon>
        <taxon>Viridiplantae</taxon>
        <taxon>Streptophyta</taxon>
        <taxon>Embryophyta</taxon>
        <taxon>Tracheophyta</taxon>
        <taxon>Spermatophyta</taxon>
        <taxon>Magnoliopsida</taxon>
        <taxon>Ranunculales</taxon>
        <taxon>Menispermaceae</taxon>
        <taxon>Menispermoideae</taxon>
        <taxon>Cissampelideae</taxon>
        <taxon>Stephania</taxon>
    </lineage>
</organism>
<dbReference type="PANTHER" id="PTHR32444:SF185">
    <property type="entry name" value="RECEPTOR-LIKE SERINE_THREONINE-PROTEIN KINASE"/>
    <property type="match status" value="1"/>
</dbReference>
<dbReference type="AlphaFoldDB" id="A0AAP0KIQ6"/>
<dbReference type="Proteomes" id="UP001420932">
    <property type="component" value="Unassembled WGS sequence"/>
</dbReference>
<dbReference type="Pfam" id="PF07714">
    <property type="entry name" value="PK_Tyr_Ser-Thr"/>
    <property type="match status" value="1"/>
</dbReference>